<accession>A0ACB6ZX39</accession>
<protein>
    <submittedName>
        <fullName evidence="1">Cyclin-domain-containing protein</fullName>
    </submittedName>
</protein>
<keyword evidence="2" id="KW-1185">Reference proteome</keyword>
<organism evidence="1 2">
    <name type="scientific">Thelephora ganbajun</name>
    <name type="common">Ganba fungus</name>
    <dbReference type="NCBI Taxonomy" id="370292"/>
    <lineage>
        <taxon>Eukaryota</taxon>
        <taxon>Fungi</taxon>
        <taxon>Dikarya</taxon>
        <taxon>Basidiomycota</taxon>
        <taxon>Agaricomycotina</taxon>
        <taxon>Agaricomycetes</taxon>
        <taxon>Thelephorales</taxon>
        <taxon>Thelephoraceae</taxon>
        <taxon>Thelephora</taxon>
    </lineage>
</organism>
<reference evidence="1" key="1">
    <citation type="submission" date="2019-10" db="EMBL/GenBank/DDBJ databases">
        <authorList>
            <consortium name="DOE Joint Genome Institute"/>
            <person name="Kuo A."/>
            <person name="Miyauchi S."/>
            <person name="Kiss E."/>
            <person name="Drula E."/>
            <person name="Kohler A."/>
            <person name="Sanchez-Garcia M."/>
            <person name="Andreopoulos B."/>
            <person name="Barry K.W."/>
            <person name="Bonito G."/>
            <person name="Buee M."/>
            <person name="Carver A."/>
            <person name="Chen C."/>
            <person name="Cichocki N."/>
            <person name="Clum A."/>
            <person name="Culley D."/>
            <person name="Crous P.W."/>
            <person name="Fauchery L."/>
            <person name="Girlanda M."/>
            <person name="Hayes R."/>
            <person name="Keri Z."/>
            <person name="Labutti K."/>
            <person name="Lipzen A."/>
            <person name="Lombard V."/>
            <person name="Magnuson J."/>
            <person name="Maillard F."/>
            <person name="Morin E."/>
            <person name="Murat C."/>
            <person name="Nolan M."/>
            <person name="Ohm R."/>
            <person name="Pangilinan J."/>
            <person name="Pereira M."/>
            <person name="Perotto S."/>
            <person name="Peter M."/>
            <person name="Riley R."/>
            <person name="Sitrit Y."/>
            <person name="Stielow B."/>
            <person name="Szollosi G."/>
            <person name="Zifcakova L."/>
            <person name="Stursova M."/>
            <person name="Spatafora J.W."/>
            <person name="Tedersoo L."/>
            <person name="Vaario L.-M."/>
            <person name="Yamada A."/>
            <person name="Yan M."/>
            <person name="Wang P."/>
            <person name="Xu J."/>
            <person name="Bruns T."/>
            <person name="Baldrian P."/>
            <person name="Vilgalys R."/>
            <person name="Henrissat B."/>
            <person name="Grigoriev I.V."/>
            <person name="Hibbett D."/>
            <person name="Nagy L.G."/>
            <person name="Martin F.M."/>
        </authorList>
    </citation>
    <scope>NUCLEOTIDE SEQUENCE</scope>
    <source>
        <strain evidence="1">P2</strain>
    </source>
</reference>
<reference evidence="1" key="2">
    <citation type="journal article" date="2020" name="Nat. Commun.">
        <title>Large-scale genome sequencing of mycorrhizal fungi provides insights into the early evolution of symbiotic traits.</title>
        <authorList>
            <person name="Miyauchi S."/>
            <person name="Kiss E."/>
            <person name="Kuo A."/>
            <person name="Drula E."/>
            <person name="Kohler A."/>
            <person name="Sanchez-Garcia M."/>
            <person name="Morin E."/>
            <person name="Andreopoulos B."/>
            <person name="Barry K.W."/>
            <person name="Bonito G."/>
            <person name="Buee M."/>
            <person name="Carver A."/>
            <person name="Chen C."/>
            <person name="Cichocki N."/>
            <person name="Clum A."/>
            <person name="Culley D."/>
            <person name="Crous P.W."/>
            <person name="Fauchery L."/>
            <person name="Girlanda M."/>
            <person name="Hayes R.D."/>
            <person name="Keri Z."/>
            <person name="LaButti K."/>
            <person name="Lipzen A."/>
            <person name="Lombard V."/>
            <person name="Magnuson J."/>
            <person name="Maillard F."/>
            <person name="Murat C."/>
            <person name="Nolan M."/>
            <person name="Ohm R.A."/>
            <person name="Pangilinan J."/>
            <person name="Pereira M.F."/>
            <person name="Perotto S."/>
            <person name="Peter M."/>
            <person name="Pfister S."/>
            <person name="Riley R."/>
            <person name="Sitrit Y."/>
            <person name="Stielow J.B."/>
            <person name="Szollosi G."/>
            <person name="Zifcakova L."/>
            <person name="Stursova M."/>
            <person name="Spatafora J.W."/>
            <person name="Tedersoo L."/>
            <person name="Vaario L.M."/>
            <person name="Yamada A."/>
            <person name="Yan M."/>
            <person name="Wang P."/>
            <person name="Xu J."/>
            <person name="Bruns T."/>
            <person name="Baldrian P."/>
            <person name="Vilgalys R."/>
            <person name="Dunand C."/>
            <person name="Henrissat B."/>
            <person name="Grigoriev I.V."/>
            <person name="Hibbett D."/>
            <person name="Nagy L.G."/>
            <person name="Martin F.M."/>
        </authorList>
    </citation>
    <scope>NUCLEOTIDE SEQUENCE</scope>
    <source>
        <strain evidence="1">P2</strain>
    </source>
</reference>
<dbReference type="Proteomes" id="UP000886501">
    <property type="component" value="Unassembled WGS sequence"/>
</dbReference>
<name>A0ACB6ZX39_THEGA</name>
<sequence length="275" mass="30912">MEPESELILLPPSFEHVDLDHLCRLIADMLQRLIEHNDRIPLSPEALTRFHSRTAPNISVLDYLRRIVQYTKAEKWCLLITLHYIDQICERNPRFTITSLTCHRFVITSIAIASKTFCDSFCRNSVYAKVGGISTAELNVLEREFLRMIEWRLTCNAELLHEYYVNLVRSHSNSQFIIVGSRSSESASSSEHSEDEDGEIISVDMVQPSRPGTPGDVIMETVNIGPGAPGPGNSTSVSNFMGVSMPSTERPYQGQTPPTIEQNMAFADLQRDGLP</sequence>
<evidence type="ECO:0000313" key="2">
    <source>
        <dbReference type="Proteomes" id="UP000886501"/>
    </source>
</evidence>
<dbReference type="EMBL" id="MU117962">
    <property type="protein sequence ID" value="KAF9653943.1"/>
    <property type="molecule type" value="Genomic_DNA"/>
</dbReference>
<proteinExistence type="predicted"/>
<comment type="caution">
    <text evidence="1">The sequence shown here is derived from an EMBL/GenBank/DDBJ whole genome shotgun (WGS) entry which is preliminary data.</text>
</comment>
<gene>
    <name evidence="1" type="ORF">BDM02DRAFT_1159996</name>
</gene>
<evidence type="ECO:0000313" key="1">
    <source>
        <dbReference type="EMBL" id="KAF9653943.1"/>
    </source>
</evidence>